<dbReference type="PANTHER" id="PTHR46795:SF3">
    <property type="entry name" value="ABC TRANSPORTER PERMEASE"/>
    <property type="match status" value="1"/>
</dbReference>
<dbReference type="GO" id="GO:0055085">
    <property type="term" value="P:transmembrane transport"/>
    <property type="evidence" value="ECO:0007669"/>
    <property type="project" value="UniProtKB-UniRule"/>
</dbReference>
<dbReference type="InterPro" id="IPR003838">
    <property type="entry name" value="ABC3_permease_C"/>
</dbReference>
<keyword evidence="3 6" id="KW-0812">Transmembrane</keyword>
<feature type="transmembrane region" description="Helical" evidence="6">
    <location>
        <begin position="291"/>
        <end position="313"/>
    </location>
</feature>
<dbReference type="Pfam" id="PF02687">
    <property type="entry name" value="FtsX"/>
    <property type="match status" value="2"/>
</dbReference>
<evidence type="ECO:0000256" key="4">
    <source>
        <dbReference type="ARBA" id="ARBA00022989"/>
    </source>
</evidence>
<comment type="subcellular location">
    <subcellularLocation>
        <location evidence="1 6">Cell membrane</location>
        <topology evidence="1 6">Multi-pass membrane protein</topology>
    </subcellularLocation>
</comment>
<proteinExistence type="inferred from homology"/>
<keyword evidence="4 6" id="KW-1133">Transmembrane helix</keyword>
<keyword evidence="2 6" id="KW-1003">Cell membrane</keyword>
<sequence length="645" mass="71225">MTLFDLAKKNIKHNFIHYFLYFASMIFSIMIYYTFVSLAQDPAVVARIDKSAKLSTVFDASSIVLIIFVAIFILYSNHFFTRKRKKEIGIYSLLGLRKKEIGKMLFYENFLMGIGALVIGIGLGTLLSKFFVMVLLRVMNFGGVSNFVFSLDAVINTVIIFVIITLITSFTGYRIIYRTTLLDLFHSESKREKTPKSNPVLAILSILLIAFGYFIALQPVNAISIWGRIGFGPGALVILVSVILGTVLLLSNFLPFLLNQIRKNKRIFYKGTNIISNSQLAFRIASNARTLAVIAILSATTLTAIGAIGSLYYNVNKDANASYPATFEYTVVDNASNQKALGLAEKNTKTPMTGHLETTVNHVKATSDREMPVEYSPEEGFSVIGQTAYNKLLKLEDNTDSEKADLNDDEAILIAPASLYSEETAKTLKNQNFTLQNSTKQKVTVKDALKQSPFSSIFGLIIVSDDVANTISSQKARTIQSIMVDNPKDAVALGEQMAKVLPEDAGFVSFPQGYEAGMSTIGVLLFIGMFIGLVFLAATGSIIYFKQLTEAYNDVATYDILKKIGLDRKEIRKTIAKQVLVIFLVPLVLGIAHSSVALIALSGMLQMDLTLPVLLSTGLYTLMFAIYYILTVNTYTNIVMGKEKQ</sequence>
<feature type="transmembrane region" description="Helical" evidence="6">
    <location>
        <begin position="18"/>
        <end position="36"/>
    </location>
</feature>
<reference evidence="9" key="1">
    <citation type="submission" date="2015-03" db="EMBL/GenBank/DDBJ databases">
        <authorList>
            <person name="Ferrari E."/>
            <person name="Walter M.C."/>
            <person name="Huptas C."/>
            <person name="Scherer S."/>
            <person name="Mueller-Herbst S."/>
        </authorList>
    </citation>
    <scope>NUCLEOTIDE SEQUENCE [LARGE SCALE GENOMIC DNA]</scope>
    <source>
        <strain evidence="9">LWP01</strain>
    </source>
</reference>
<dbReference type="GO" id="GO:0005886">
    <property type="term" value="C:plasma membrane"/>
    <property type="evidence" value="ECO:0007669"/>
    <property type="project" value="UniProtKB-SubCell"/>
</dbReference>
<dbReference type="PANTHER" id="PTHR46795">
    <property type="entry name" value="ABC TRANSPORTER PERMEASE-RELATED-RELATED"/>
    <property type="match status" value="1"/>
</dbReference>
<feature type="transmembrane region" description="Helical" evidence="6">
    <location>
        <begin position="609"/>
        <end position="630"/>
    </location>
</feature>
<feature type="transmembrane region" description="Helical" evidence="6">
    <location>
        <begin position="236"/>
        <end position="258"/>
    </location>
</feature>
<accession>A0A1S7FSJ5</accession>
<organism evidence="8 9">
    <name type="scientific">Listeria weihenstephanensis</name>
    <dbReference type="NCBI Taxonomy" id="1006155"/>
    <lineage>
        <taxon>Bacteria</taxon>
        <taxon>Bacillati</taxon>
        <taxon>Bacillota</taxon>
        <taxon>Bacilli</taxon>
        <taxon>Bacillales</taxon>
        <taxon>Listeriaceae</taxon>
        <taxon>Listeria</taxon>
    </lineage>
</organism>
<feature type="transmembrane region" description="Helical" evidence="6">
    <location>
        <begin position="198"/>
        <end position="216"/>
    </location>
</feature>
<feature type="domain" description="ABC3 transporter permease C-terminal" evidence="7">
    <location>
        <begin position="62"/>
        <end position="179"/>
    </location>
</feature>
<dbReference type="AlphaFoldDB" id="A0A1S7FSJ5"/>
<name>A0A1S7FSJ5_9LIST</name>
<evidence type="ECO:0000313" key="8">
    <source>
        <dbReference type="EMBL" id="AQY50339.1"/>
    </source>
</evidence>
<evidence type="ECO:0000256" key="3">
    <source>
        <dbReference type="ARBA" id="ARBA00022692"/>
    </source>
</evidence>
<feature type="domain" description="ABC3 transporter permease C-terminal" evidence="7">
    <location>
        <begin position="529"/>
        <end position="632"/>
    </location>
</feature>
<keyword evidence="5 6" id="KW-0472">Membrane</keyword>
<keyword evidence="9" id="KW-1185">Reference proteome</keyword>
<feature type="transmembrane region" description="Helical" evidence="6">
    <location>
        <begin position="106"/>
        <end position="133"/>
    </location>
</feature>
<evidence type="ECO:0000256" key="5">
    <source>
        <dbReference type="ARBA" id="ARBA00023136"/>
    </source>
</evidence>
<feature type="transmembrane region" description="Helical" evidence="6">
    <location>
        <begin position="153"/>
        <end position="177"/>
    </location>
</feature>
<evidence type="ECO:0000256" key="6">
    <source>
        <dbReference type="PIRNR" id="PIRNR018968"/>
    </source>
</evidence>
<dbReference type="InterPro" id="IPR052536">
    <property type="entry name" value="ABC-4_Integral_Memb_Prot"/>
</dbReference>
<gene>
    <name evidence="8" type="ORF">UE46_04375</name>
</gene>
<feature type="transmembrane region" description="Helical" evidence="6">
    <location>
        <begin position="579"/>
        <end position="603"/>
    </location>
</feature>
<comment type="similarity">
    <text evidence="6">Belongs to the ABC-4 integral membrane protein family.</text>
</comment>
<evidence type="ECO:0000256" key="2">
    <source>
        <dbReference type="ARBA" id="ARBA00022475"/>
    </source>
</evidence>
<keyword evidence="6" id="KW-0813">Transport</keyword>
<evidence type="ECO:0000313" key="9">
    <source>
        <dbReference type="Proteomes" id="UP000223060"/>
    </source>
</evidence>
<dbReference type="PIRSF" id="PIRSF018968">
    <property type="entry name" value="ABC_permease_BceB"/>
    <property type="match status" value="1"/>
</dbReference>
<feature type="transmembrane region" description="Helical" evidence="6">
    <location>
        <begin position="56"/>
        <end position="76"/>
    </location>
</feature>
<evidence type="ECO:0000256" key="1">
    <source>
        <dbReference type="ARBA" id="ARBA00004651"/>
    </source>
</evidence>
<evidence type="ECO:0000259" key="7">
    <source>
        <dbReference type="Pfam" id="PF02687"/>
    </source>
</evidence>
<feature type="transmembrane region" description="Helical" evidence="6">
    <location>
        <begin position="521"/>
        <end position="545"/>
    </location>
</feature>
<dbReference type="EMBL" id="CP011102">
    <property type="protein sequence ID" value="AQY50339.1"/>
    <property type="molecule type" value="Genomic_DNA"/>
</dbReference>
<dbReference type="KEGG" id="lwi:UE46_04375"/>
<dbReference type="Proteomes" id="UP000223060">
    <property type="component" value="Chromosome"/>
</dbReference>
<protein>
    <submittedName>
        <fullName evidence="8">ABC transporter permease</fullName>
    </submittedName>
</protein>
<dbReference type="RefSeq" id="WP_036060895.1">
    <property type="nucleotide sequence ID" value="NZ_CP011102.1"/>
</dbReference>
<dbReference type="InterPro" id="IPR027022">
    <property type="entry name" value="ABC_permease_BceB-typ"/>
</dbReference>